<dbReference type="EMBL" id="DVLW01000025">
    <property type="protein sequence ID" value="HIT93724.1"/>
    <property type="molecule type" value="Genomic_DNA"/>
</dbReference>
<reference evidence="1" key="2">
    <citation type="journal article" date="2021" name="PeerJ">
        <title>Extensive microbial diversity within the chicken gut microbiome revealed by metagenomics and culture.</title>
        <authorList>
            <person name="Gilroy R."/>
            <person name="Ravi A."/>
            <person name="Getino M."/>
            <person name="Pursley I."/>
            <person name="Horton D.L."/>
            <person name="Alikhan N.F."/>
            <person name="Baker D."/>
            <person name="Gharbi K."/>
            <person name="Hall N."/>
            <person name="Watson M."/>
            <person name="Adriaenssens E.M."/>
            <person name="Foster-Nyarko E."/>
            <person name="Jarju S."/>
            <person name="Secka A."/>
            <person name="Antonio M."/>
            <person name="Oren A."/>
            <person name="Chaudhuri R.R."/>
            <person name="La Ragione R."/>
            <person name="Hildebrand F."/>
            <person name="Pallen M.J."/>
        </authorList>
    </citation>
    <scope>NUCLEOTIDE SEQUENCE</scope>
    <source>
        <strain evidence="1">ChiBcec7-5410</strain>
    </source>
</reference>
<dbReference type="InterPro" id="IPR023214">
    <property type="entry name" value="HAD_sf"/>
</dbReference>
<reference evidence="1" key="1">
    <citation type="submission" date="2020-10" db="EMBL/GenBank/DDBJ databases">
        <authorList>
            <person name="Gilroy R."/>
        </authorList>
    </citation>
    <scope>NUCLEOTIDE SEQUENCE</scope>
    <source>
        <strain evidence="1">ChiBcec7-5410</strain>
    </source>
</reference>
<dbReference type="SUPFAM" id="SSF56784">
    <property type="entry name" value="HAD-like"/>
    <property type="match status" value="1"/>
</dbReference>
<evidence type="ECO:0000313" key="1">
    <source>
        <dbReference type="EMBL" id="HIT93724.1"/>
    </source>
</evidence>
<dbReference type="AlphaFoldDB" id="A0A9D1H6X7"/>
<dbReference type="InterPro" id="IPR036412">
    <property type="entry name" value="HAD-like_sf"/>
</dbReference>
<name>A0A9D1H6X7_9FIRM</name>
<feature type="non-terminal residue" evidence="1">
    <location>
        <position position="105"/>
    </location>
</feature>
<dbReference type="InterPro" id="IPR023198">
    <property type="entry name" value="PGP-like_dom2"/>
</dbReference>
<organism evidence="1 2">
    <name type="scientific">Candidatus Faecivivens stercoripullorum</name>
    <dbReference type="NCBI Taxonomy" id="2840805"/>
    <lineage>
        <taxon>Bacteria</taxon>
        <taxon>Bacillati</taxon>
        <taxon>Bacillota</taxon>
        <taxon>Clostridia</taxon>
        <taxon>Eubacteriales</taxon>
        <taxon>Oscillospiraceae</taxon>
        <taxon>Oscillospiraceae incertae sedis</taxon>
        <taxon>Candidatus Faecivivens</taxon>
    </lineage>
</organism>
<dbReference type="Gene3D" id="1.10.150.240">
    <property type="entry name" value="Putative phosphatase, domain 2"/>
    <property type="match status" value="1"/>
</dbReference>
<comment type="caution">
    <text evidence="1">The sequence shown here is derived from an EMBL/GenBank/DDBJ whole genome shotgun (WGS) entry which is preliminary data.</text>
</comment>
<protein>
    <submittedName>
        <fullName evidence="1">HAD family phosphatase</fullName>
    </submittedName>
</protein>
<accession>A0A9D1H6X7</accession>
<gene>
    <name evidence="1" type="ORF">IAC43_00910</name>
</gene>
<sequence>MIKNVILDMGNVLLDYNPEVPLNMFCDCEEAKDIIRNELFHGPEWVMGDRGDIPDKGRYELVKRRVPEKYWDALKQCCDRWYICMNPIQGAAEFCNFVREQGLGI</sequence>
<dbReference type="Gene3D" id="3.40.50.1000">
    <property type="entry name" value="HAD superfamily/HAD-like"/>
    <property type="match status" value="1"/>
</dbReference>
<dbReference type="Proteomes" id="UP000824160">
    <property type="component" value="Unassembled WGS sequence"/>
</dbReference>
<evidence type="ECO:0000313" key="2">
    <source>
        <dbReference type="Proteomes" id="UP000824160"/>
    </source>
</evidence>
<proteinExistence type="predicted"/>